<reference evidence="2 3" key="1">
    <citation type="submission" date="2019-02" db="EMBL/GenBank/DDBJ databases">
        <title>Deep-cultivation of Planctomycetes and their phenomic and genomic characterization uncovers novel biology.</title>
        <authorList>
            <person name="Wiegand S."/>
            <person name="Jogler M."/>
            <person name="Boedeker C."/>
            <person name="Pinto D."/>
            <person name="Vollmers J."/>
            <person name="Rivas-Marin E."/>
            <person name="Kohn T."/>
            <person name="Peeters S.H."/>
            <person name="Heuer A."/>
            <person name="Rast P."/>
            <person name="Oberbeckmann S."/>
            <person name="Bunk B."/>
            <person name="Jeske O."/>
            <person name="Meyerdierks A."/>
            <person name="Storesund J.E."/>
            <person name="Kallscheuer N."/>
            <person name="Luecker S."/>
            <person name="Lage O.M."/>
            <person name="Pohl T."/>
            <person name="Merkel B.J."/>
            <person name="Hornburger P."/>
            <person name="Mueller R.-W."/>
            <person name="Bruemmer F."/>
            <person name="Labrenz M."/>
            <person name="Spormann A.M."/>
            <person name="Op den Camp H."/>
            <person name="Overmann J."/>
            <person name="Amann R."/>
            <person name="Jetten M.S.M."/>
            <person name="Mascher T."/>
            <person name="Medema M.H."/>
            <person name="Devos D.P."/>
            <person name="Kaster A.-K."/>
            <person name="Ovreas L."/>
            <person name="Rohde M."/>
            <person name="Galperin M.Y."/>
            <person name="Jogler C."/>
        </authorList>
    </citation>
    <scope>NUCLEOTIDE SEQUENCE [LARGE SCALE GENOMIC DNA]</scope>
    <source>
        <strain evidence="2 3">ETA_A8</strain>
    </source>
</reference>
<dbReference type="RefSeq" id="WP_145098312.1">
    <property type="nucleotide sequence ID" value="NZ_CP036274.1"/>
</dbReference>
<dbReference type="AlphaFoldDB" id="A0A517YM93"/>
<evidence type="ECO:0000313" key="2">
    <source>
        <dbReference type="EMBL" id="QDU31340.1"/>
    </source>
</evidence>
<gene>
    <name evidence="2" type="ORF">ETAA8_64940</name>
</gene>
<dbReference type="Pfam" id="PF12728">
    <property type="entry name" value="HTH_17"/>
    <property type="match status" value="1"/>
</dbReference>
<name>A0A517YM93_9BACT</name>
<dbReference type="Gene3D" id="1.10.238.160">
    <property type="match status" value="1"/>
</dbReference>
<dbReference type="OrthoDB" id="291753at2"/>
<protein>
    <submittedName>
        <fullName evidence="2">Prophage CP4-57 regulatory protein (AlpA)</fullName>
    </submittedName>
</protein>
<keyword evidence="3" id="KW-1185">Reference proteome</keyword>
<evidence type="ECO:0000259" key="1">
    <source>
        <dbReference type="Pfam" id="PF12728"/>
    </source>
</evidence>
<feature type="domain" description="Helix-turn-helix" evidence="1">
    <location>
        <begin position="10"/>
        <end position="58"/>
    </location>
</feature>
<accession>A0A517YM93</accession>
<sequence>MADSENVQLITVAHVSELLACSQRHVYRLVDGGKMPPPVRIGALVRWDRDVIAYWIANGCRPVRAQPAKGTM</sequence>
<proteinExistence type="predicted"/>
<organism evidence="2 3">
    <name type="scientific">Anatilimnocola aggregata</name>
    <dbReference type="NCBI Taxonomy" id="2528021"/>
    <lineage>
        <taxon>Bacteria</taxon>
        <taxon>Pseudomonadati</taxon>
        <taxon>Planctomycetota</taxon>
        <taxon>Planctomycetia</taxon>
        <taxon>Pirellulales</taxon>
        <taxon>Pirellulaceae</taxon>
        <taxon>Anatilimnocola</taxon>
    </lineage>
</organism>
<dbReference type="KEGG" id="aagg:ETAA8_64940"/>
<dbReference type="Proteomes" id="UP000315017">
    <property type="component" value="Chromosome"/>
</dbReference>
<dbReference type="InterPro" id="IPR041657">
    <property type="entry name" value="HTH_17"/>
</dbReference>
<dbReference type="EMBL" id="CP036274">
    <property type="protein sequence ID" value="QDU31340.1"/>
    <property type="molecule type" value="Genomic_DNA"/>
</dbReference>
<evidence type="ECO:0000313" key="3">
    <source>
        <dbReference type="Proteomes" id="UP000315017"/>
    </source>
</evidence>